<evidence type="ECO:0000313" key="2">
    <source>
        <dbReference type="EMBL" id="QNN53356.1"/>
    </source>
</evidence>
<dbReference type="GO" id="GO:0016773">
    <property type="term" value="F:phosphotransferase activity, alcohol group as acceptor"/>
    <property type="evidence" value="ECO:0007669"/>
    <property type="project" value="InterPro"/>
</dbReference>
<dbReference type="GO" id="GO:0019748">
    <property type="term" value="P:secondary metabolic process"/>
    <property type="evidence" value="ECO:0007669"/>
    <property type="project" value="InterPro"/>
</dbReference>
<name>A0A7G9RCN1_9ACTN</name>
<accession>A0A7G9RCN1</accession>
<dbReference type="Proteomes" id="UP000515947">
    <property type="component" value="Chromosome"/>
</dbReference>
<dbReference type="SUPFAM" id="SSF56112">
    <property type="entry name" value="Protein kinase-like (PK-like)"/>
    <property type="match status" value="1"/>
</dbReference>
<evidence type="ECO:0000256" key="1">
    <source>
        <dbReference type="SAM" id="MobiDB-lite"/>
    </source>
</evidence>
<feature type="region of interest" description="Disordered" evidence="1">
    <location>
        <begin position="1"/>
        <end position="34"/>
    </location>
</feature>
<dbReference type="AlphaFoldDB" id="A0A7G9RCN1"/>
<reference evidence="2 3" key="1">
    <citation type="submission" date="2020-08" db="EMBL/GenBank/DDBJ databases">
        <title>Genome sequence of Nocardioides mesophilus KACC 16243T.</title>
        <authorList>
            <person name="Hyun D.-W."/>
            <person name="Bae J.-W."/>
        </authorList>
    </citation>
    <scope>NUCLEOTIDE SEQUENCE [LARGE SCALE GENOMIC DNA]</scope>
    <source>
        <strain evidence="2 3">KACC 16243</strain>
    </source>
</reference>
<dbReference type="InterPro" id="IPR006748">
    <property type="entry name" value="NH2Glyco/OHUrea_AB-resist_kin"/>
</dbReference>
<organism evidence="2 3">
    <name type="scientific">Nocardioides mesophilus</name>
    <dbReference type="NCBI Taxonomy" id="433659"/>
    <lineage>
        <taxon>Bacteria</taxon>
        <taxon>Bacillati</taxon>
        <taxon>Actinomycetota</taxon>
        <taxon>Actinomycetes</taxon>
        <taxon>Propionibacteriales</taxon>
        <taxon>Nocardioidaceae</taxon>
        <taxon>Nocardioides</taxon>
    </lineage>
</organism>
<dbReference type="InterPro" id="IPR011009">
    <property type="entry name" value="Kinase-like_dom_sf"/>
</dbReference>
<proteinExistence type="predicted"/>
<dbReference type="Pfam" id="PF04655">
    <property type="entry name" value="APH_6_hur"/>
    <property type="match status" value="1"/>
</dbReference>
<sequence length="380" mass="41435">MTRPGQRSRTNRARCRRADSARFSAADAPARQGSALRTRRLGAVQRCGRADSAGFSAADAPTRRGLGQDGSVSLTLPPGLSGQAALGQDWADWLDRLPRLAVEVLEEWGLQRDGDRLWHGAASLVMPVRTDAGGPAVLKVAFDGDDESLHEPLALQHWGGRGAVRLLRADPGRRALLLERLHREDLTDLWDLDACEVVAGLYGRLHRPAMPQLRPVTSYVGRWLDALAAAGSDLPLPRRMVQQALALGRDLVADPASVGRIVHGDLHYENVLAADREPWLAIDPKPMSGDPHYEPAPMLWNRWDEVVASGDVRAATRARFHALVDAALLDEDRARDWVVVRSVVNAHWSVQDAARAGRALSAQEGSRITMCLAVAKAVQD</sequence>
<protein>
    <submittedName>
        <fullName evidence="2">Aminoglycoside resistance protein</fullName>
    </submittedName>
</protein>
<evidence type="ECO:0000313" key="3">
    <source>
        <dbReference type="Proteomes" id="UP000515947"/>
    </source>
</evidence>
<gene>
    <name evidence="2" type="ORF">H9L09_02490</name>
</gene>
<dbReference type="KEGG" id="nmes:H9L09_02490"/>
<dbReference type="EMBL" id="CP060713">
    <property type="protein sequence ID" value="QNN53356.1"/>
    <property type="molecule type" value="Genomic_DNA"/>
</dbReference>
<feature type="compositionally biased region" description="Low complexity" evidence="1">
    <location>
        <begin position="21"/>
        <end position="31"/>
    </location>
</feature>
<keyword evidence="3" id="KW-1185">Reference proteome</keyword>
<dbReference type="Gene3D" id="3.90.1200.10">
    <property type="match status" value="1"/>
</dbReference>